<gene>
    <name evidence="2" type="ORF">SKUN_001206</name>
</gene>
<keyword evidence="1" id="KW-0812">Transmembrane</keyword>
<keyword evidence="1" id="KW-0472">Membrane</keyword>
<accession>A0A0K2JIL5</accession>
<keyword evidence="1" id="KW-1133">Transmembrane helix</keyword>
<reference evidence="2 3" key="1">
    <citation type="journal article" date="2015" name="Genome Announc.">
        <title>Complete Genome Sequence of Spiroplasma kunkelii Strain CR2-3x, Causal Agent of Corn Stunt Disease in Zea mays L.</title>
        <authorList>
            <person name="Davis R.E."/>
            <person name="Shao J."/>
            <person name="Dally E.L."/>
            <person name="Zhao Y."/>
            <person name="Gasparich G.E."/>
            <person name="Gaynor B.J."/>
            <person name="Athey J.C."/>
            <person name="Harrison N.A."/>
            <person name="Donofrio N."/>
        </authorList>
    </citation>
    <scope>NUCLEOTIDE SEQUENCE [LARGE SCALE GENOMIC DNA]</scope>
    <source>
        <strain evidence="2 3">CR2-3x</strain>
    </source>
</reference>
<evidence type="ECO:0000313" key="2">
    <source>
        <dbReference type="EMBL" id="ALA98081.1"/>
    </source>
</evidence>
<dbReference type="PATRIC" id="fig|273035.7.peg.1483"/>
<dbReference type="STRING" id="273035.SKUN_001206"/>
<dbReference type="AlphaFoldDB" id="A0A0K2JIL5"/>
<feature type="transmembrane region" description="Helical" evidence="1">
    <location>
        <begin position="25"/>
        <end position="49"/>
    </location>
</feature>
<evidence type="ECO:0000313" key="3">
    <source>
        <dbReference type="Proteomes" id="UP000062963"/>
    </source>
</evidence>
<organism evidence="2 3">
    <name type="scientific">Spiroplasma kunkelii CR2-3x</name>
    <dbReference type="NCBI Taxonomy" id="273035"/>
    <lineage>
        <taxon>Bacteria</taxon>
        <taxon>Bacillati</taxon>
        <taxon>Mycoplasmatota</taxon>
        <taxon>Mollicutes</taxon>
        <taxon>Entomoplasmatales</taxon>
        <taxon>Spiroplasmataceae</taxon>
        <taxon>Spiroplasma</taxon>
    </lineage>
</organism>
<name>A0A0K2JIL5_SPIKU</name>
<dbReference type="KEGG" id="skn:SKUN_001206"/>
<sequence>MNSNLAQDNLIDVSSFKQDYYLKKFFILIVLKMFYYLCKQFAIIVAILLELKTLVRMIRN</sequence>
<dbReference type="EMBL" id="CP010899">
    <property type="protein sequence ID" value="ALA98081.1"/>
    <property type="molecule type" value="Genomic_DNA"/>
</dbReference>
<dbReference type="Proteomes" id="UP000062963">
    <property type="component" value="Chromosome"/>
</dbReference>
<proteinExistence type="predicted"/>
<keyword evidence="3" id="KW-1185">Reference proteome</keyword>
<protein>
    <submittedName>
        <fullName evidence="2">Uncharacterized protein</fullName>
    </submittedName>
</protein>
<evidence type="ECO:0000256" key="1">
    <source>
        <dbReference type="SAM" id="Phobius"/>
    </source>
</evidence>